<comment type="caution">
    <text evidence="11">The sequence shown here is derived from an EMBL/GenBank/DDBJ whole genome shotgun (WGS) entry which is preliminary data.</text>
</comment>
<dbReference type="InterPro" id="IPR012337">
    <property type="entry name" value="RNaseH-like_sf"/>
</dbReference>
<dbReference type="Gene3D" id="3.90.350.10">
    <property type="entry name" value="Transposase Inhibitor Protein From Tn5, Chain A, domain 1"/>
    <property type="match status" value="1"/>
</dbReference>
<proteinExistence type="inferred from homology"/>
<evidence type="ECO:0000313" key="8">
    <source>
        <dbReference type="EMBL" id="RRK33424.1"/>
    </source>
</evidence>
<dbReference type="Pfam" id="PF01609">
    <property type="entry name" value="DDE_Tnp_1"/>
    <property type="match status" value="1"/>
</dbReference>
<evidence type="ECO:0000259" key="5">
    <source>
        <dbReference type="Pfam" id="PF01609"/>
    </source>
</evidence>
<dbReference type="SUPFAM" id="SSF53098">
    <property type="entry name" value="Ribonuclease H-like"/>
    <property type="match status" value="1"/>
</dbReference>
<evidence type="ECO:0000313" key="6">
    <source>
        <dbReference type="EMBL" id="RRK32394.1"/>
    </source>
</evidence>
<dbReference type="PANTHER" id="PTHR33258">
    <property type="entry name" value="TRANSPOSASE INSL FOR INSERTION SEQUENCE ELEMENT IS186A-RELATED"/>
    <property type="match status" value="1"/>
</dbReference>
<evidence type="ECO:0000313" key="10">
    <source>
        <dbReference type="EMBL" id="RRK33844.1"/>
    </source>
</evidence>
<dbReference type="Proteomes" id="UP000274920">
    <property type="component" value="Unassembled WGS sequence"/>
</dbReference>
<comment type="similarity">
    <text evidence="1">Belongs to the transposase 11 family.</text>
</comment>
<dbReference type="EMBL" id="RHJS01000002">
    <property type="protein sequence ID" value="RRK34624.1"/>
    <property type="molecule type" value="Genomic_DNA"/>
</dbReference>
<evidence type="ECO:0000313" key="13">
    <source>
        <dbReference type="EMBL" id="RRK35126.1"/>
    </source>
</evidence>
<dbReference type="EMBL" id="RHJS01000002">
    <property type="protein sequence ID" value="RRK33844.1"/>
    <property type="molecule type" value="Genomic_DNA"/>
</dbReference>
<evidence type="ECO:0000313" key="7">
    <source>
        <dbReference type="EMBL" id="RRK32502.1"/>
    </source>
</evidence>
<dbReference type="EMBL" id="RHJS01000002">
    <property type="protein sequence ID" value="RRK35126.1"/>
    <property type="molecule type" value="Genomic_DNA"/>
</dbReference>
<keyword evidence="4" id="KW-0233">DNA recombination</keyword>
<organism evidence="11 14">
    <name type="scientific">Schaedlerella arabinosiphila</name>
    <dbReference type="NCBI Taxonomy" id="2044587"/>
    <lineage>
        <taxon>Bacteria</taxon>
        <taxon>Bacillati</taxon>
        <taxon>Bacillota</taxon>
        <taxon>Clostridia</taxon>
        <taxon>Lachnospirales</taxon>
        <taxon>Lachnospiraceae</taxon>
        <taxon>Schaedlerella</taxon>
    </lineage>
</organism>
<dbReference type="GO" id="GO:0006313">
    <property type="term" value="P:DNA transposition"/>
    <property type="evidence" value="ECO:0007669"/>
    <property type="project" value="InterPro"/>
</dbReference>
<dbReference type="EMBL" id="RHJS01000002">
    <property type="protein sequence ID" value="RRK33785.1"/>
    <property type="molecule type" value="Genomic_DNA"/>
</dbReference>
<keyword evidence="14" id="KW-1185">Reference proteome</keyword>
<evidence type="ECO:0000313" key="14">
    <source>
        <dbReference type="Proteomes" id="UP000274920"/>
    </source>
</evidence>
<evidence type="ECO:0000313" key="11">
    <source>
        <dbReference type="EMBL" id="RRK33906.1"/>
    </source>
</evidence>
<protein>
    <submittedName>
        <fullName evidence="11">IS4 family transposase</fullName>
    </submittedName>
</protein>
<dbReference type="EMBL" id="RHJS01000002">
    <property type="protein sequence ID" value="RRK33424.1"/>
    <property type="molecule type" value="Genomic_DNA"/>
</dbReference>
<reference evidence="11" key="1">
    <citation type="submission" date="2018-10" db="EMBL/GenBank/DDBJ databases">
        <title>Schaedlerella arabinophila gen. nov. sp. nov., isolated from the mouse intestinal tract and comparative analysis with the genome of the closely related altered Schaedler flora strain ASF502.</title>
        <authorList>
            <person name="Miyake S."/>
            <person name="Soh M."/>
            <person name="Seedorf H."/>
        </authorList>
    </citation>
    <scope>NUCLEOTIDE SEQUENCE [LARGE SCALE GENOMIC DNA]</scope>
    <source>
        <strain evidence="11">DSM 106076</strain>
    </source>
</reference>
<dbReference type="NCBIfam" id="NF033592">
    <property type="entry name" value="transpos_IS4_1"/>
    <property type="match status" value="1"/>
</dbReference>
<evidence type="ECO:0000256" key="2">
    <source>
        <dbReference type="ARBA" id="ARBA00022578"/>
    </source>
</evidence>
<keyword evidence="3" id="KW-0238">DNA-binding</keyword>
<name>A0A3R8JRB6_9FIRM</name>
<evidence type="ECO:0000256" key="3">
    <source>
        <dbReference type="ARBA" id="ARBA00023125"/>
    </source>
</evidence>
<accession>A0A3R8JRB6</accession>
<feature type="domain" description="Transposase IS4-like" evidence="5">
    <location>
        <begin position="109"/>
        <end position="359"/>
    </location>
</feature>
<dbReference type="PANTHER" id="PTHR33258:SF1">
    <property type="entry name" value="TRANSPOSASE INSL FOR INSERTION SEQUENCE ELEMENT IS186A-RELATED"/>
    <property type="match status" value="1"/>
</dbReference>
<dbReference type="InterPro" id="IPR002559">
    <property type="entry name" value="Transposase_11"/>
</dbReference>
<dbReference type="EMBL" id="RHJS01000002">
    <property type="protein sequence ID" value="RRK32394.1"/>
    <property type="molecule type" value="Genomic_DNA"/>
</dbReference>
<dbReference type="RefSeq" id="WP_125127865.1">
    <property type="nucleotide sequence ID" value="NZ_RHJS01000002.1"/>
</dbReference>
<dbReference type="AlphaFoldDB" id="A0A3R8JRB6"/>
<sequence>MFHEKIKALFSSAVDSVASTISKYSVHPDKDFTRQKKLPPDKLITFLVSQGSSSTSEELLEFFDLDADAPSVSALNQQRAKLKPEAMEAVFHHFHSSLSSLEGADGYESIAADGSTFSFFSKPTFASPDYFVSEGHSAKGFYSLHLNALYNLDKHIYTDALIQPIHNKDEYRAFATLVDRHQTSPWKKTIFIGDRGYCSYNNMAHVLKKGQFFLFRAKDIHSKGLLSGFDFPDKESFDIRVRVTLVRSQSKKIAVEGYRRFVDKATSFDFIEYGTRDTYQLTFRIVRFPISESTYECLVTNLPEEEFPPKRLKELYFSRWGVESSFRKLKYTIGLINFHSYKPDFVKQEIWAKLIVYNLTESIINHTAVVHQKKTKHDYKIHFGTAAHICRVFLRPSVKEGSINVTALLQRRLIPIRNERQYHRLKTAHFRRPRYLIYRAA</sequence>
<dbReference type="GO" id="GO:0003677">
    <property type="term" value="F:DNA binding"/>
    <property type="evidence" value="ECO:0007669"/>
    <property type="project" value="UniProtKB-KW"/>
</dbReference>
<dbReference type="InterPro" id="IPR047952">
    <property type="entry name" value="Transpos_IS4"/>
</dbReference>
<keyword evidence="2" id="KW-0815">Transposition</keyword>
<evidence type="ECO:0000256" key="1">
    <source>
        <dbReference type="ARBA" id="ARBA00010075"/>
    </source>
</evidence>
<dbReference type="EMBL" id="RHJS01000002">
    <property type="protein sequence ID" value="RRK32502.1"/>
    <property type="molecule type" value="Genomic_DNA"/>
</dbReference>
<evidence type="ECO:0000256" key="4">
    <source>
        <dbReference type="ARBA" id="ARBA00023172"/>
    </source>
</evidence>
<dbReference type="EMBL" id="RHJS01000002">
    <property type="protein sequence ID" value="RRK33906.1"/>
    <property type="molecule type" value="Genomic_DNA"/>
</dbReference>
<dbReference type="GO" id="GO:0004803">
    <property type="term" value="F:transposase activity"/>
    <property type="evidence" value="ECO:0007669"/>
    <property type="project" value="InterPro"/>
</dbReference>
<gene>
    <name evidence="6" type="ORF">EBB54_14260</name>
    <name evidence="7" type="ORF">EBB54_14905</name>
    <name evidence="8" type="ORF">EBB54_20295</name>
    <name evidence="9" type="ORF">EBB54_22290</name>
    <name evidence="10" type="ORF">EBB54_22640</name>
    <name evidence="11" type="ORF">EBB54_23010</name>
    <name evidence="12" type="ORF">EBB54_27260</name>
    <name evidence="13" type="ORF">EBB54_30210</name>
</gene>
<evidence type="ECO:0000313" key="12">
    <source>
        <dbReference type="EMBL" id="RRK34624.1"/>
    </source>
</evidence>
<evidence type="ECO:0000313" key="9">
    <source>
        <dbReference type="EMBL" id="RRK33785.1"/>
    </source>
</evidence>